<evidence type="ECO:0000256" key="6">
    <source>
        <dbReference type="ARBA" id="ARBA00023014"/>
    </source>
</evidence>
<organism evidence="8 9">
    <name type="scientific">Hadarchaeum yellowstonense</name>
    <dbReference type="NCBI Taxonomy" id="1776334"/>
    <lineage>
        <taxon>Archaea</taxon>
        <taxon>Methanobacteriati</taxon>
        <taxon>Candidatus Hadarchaeota</taxon>
        <taxon>Candidatus Hadarchaeia</taxon>
        <taxon>Candidatus Hadarchaeales</taxon>
        <taxon>Candidatus Hadarchaeaceae</taxon>
        <taxon>Candidatus Hadarchaeum</taxon>
    </lineage>
</organism>
<dbReference type="InterPro" id="IPR013785">
    <property type="entry name" value="Aldolase_TIM"/>
</dbReference>
<dbReference type="PROSITE" id="PS51918">
    <property type="entry name" value="RADICAL_SAM"/>
    <property type="match status" value="1"/>
</dbReference>
<evidence type="ECO:0000256" key="2">
    <source>
        <dbReference type="ARBA" id="ARBA00022485"/>
    </source>
</evidence>
<dbReference type="NCBIfam" id="TIGR02495">
    <property type="entry name" value="NrdG2"/>
    <property type="match status" value="1"/>
</dbReference>
<dbReference type="InterPro" id="IPR007197">
    <property type="entry name" value="rSAM"/>
</dbReference>
<comment type="cofactor">
    <cofactor evidence="1">
        <name>[4Fe-4S] cluster</name>
        <dbReference type="ChEBI" id="CHEBI:49883"/>
    </cofactor>
</comment>
<accession>A0A147JWN6</accession>
<reference evidence="8 9" key="1">
    <citation type="journal article" date="2016" name="Nat. Microbiol.">
        <title>Genomic inference of the metabolism of cosmopolitan subsurface Archaea, Hadesarchaea.</title>
        <authorList>
            <person name="Baker B.J."/>
            <person name="Saw J.H."/>
            <person name="Lind A.E."/>
            <person name="Lazar C.S."/>
            <person name="Hinrichs K.-U."/>
            <person name="Teske A.P."/>
            <person name="Ettema T.J."/>
        </authorList>
    </citation>
    <scope>NUCLEOTIDE SEQUENCE [LARGE SCALE GENOMIC DNA]</scope>
</reference>
<evidence type="ECO:0000313" key="8">
    <source>
        <dbReference type="EMBL" id="KUO40905.1"/>
    </source>
</evidence>
<dbReference type="SUPFAM" id="SSF102114">
    <property type="entry name" value="Radical SAM enzymes"/>
    <property type="match status" value="1"/>
</dbReference>
<dbReference type="AlphaFoldDB" id="A0A147JWN6"/>
<dbReference type="Proteomes" id="UP000074294">
    <property type="component" value="Unassembled WGS sequence"/>
</dbReference>
<dbReference type="SFLD" id="SFLDG01094">
    <property type="entry name" value="Uncharacterised_Radical_SAM_Su"/>
    <property type="match status" value="1"/>
</dbReference>
<dbReference type="STRING" id="1776334.APZ16_05685"/>
<dbReference type="SFLD" id="SFLDG01067">
    <property type="entry name" value="SPASM/twitch_domain_containing"/>
    <property type="match status" value="1"/>
</dbReference>
<dbReference type="PANTHER" id="PTHR30352">
    <property type="entry name" value="PYRUVATE FORMATE-LYASE-ACTIVATING ENZYME"/>
    <property type="match status" value="1"/>
</dbReference>
<dbReference type="Pfam" id="PF04055">
    <property type="entry name" value="Radical_SAM"/>
    <property type="match status" value="1"/>
</dbReference>
<gene>
    <name evidence="8" type="ORF">APZ16_05685</name>
</gene>
<keyword evidence="4" id="KW-0479">Metal-binding</keyword>
<evidence type="ECO:0000256" key="1">
    <source>
        <dbReference type="ARBA" id="ARBA00001966"/>
    </source>
</evidence>
<dbReference type="InterPro" id="IPR058240">
    <property type="entry name" value="rSAM_sf"/>
</dbReference>
<dbReference type="GO" id="GO:0003824">
    <property type="term" value="F:catalytic activity"/>
    <property type="evidence" value="ECO:0007669"/>
    <property type="project" value="InterPro"/>
</dbReference>
<dbReference type="SFLD" id="SFLDS00029">
    <property type="entry name" value="Radical_SAM"/>
    <property type="match status" value="1"/>
</dbReference>
<keyword evidence="3" id="KW-0949">S-adenosyl-L-methionine</keyword>
<dbReference type="Gene3D" id="3.20.20.70">
    <property type="entry name" value="Aldolase class I"/>
    <property type="match status" value="1"/>
</dbReference>
<dbReference type="CDD" id="cd01335">
    <property type="entry name" value="Radical_SAM"/>
    <property type="match status" value="1"/>
</dbReference>
<dbReference type="PANTHER" id="PTHR30352:SF5">
    <property type="entry name" value="PYRUVATE FORMATE-LYASE 1-ACTIVATING ENZYME"/>
    <property type="match status" value="1"/>
</dbReference>
<dbReference type="InterPro" id="IPR012840">
    <property type="entry name" value="NrdG2"/>
</dbReference>
<keyword evidence="5" id="KW-0408">Iron</keyword>
<dbReference type="GO" id="GO:0051539">
    <property type="term" value="F:4 iron, 4 sulfur cluster binding"/>
    <property type="evidence" value="ECO:0007669"/>
    <property type="project" value="UniProtKB-KW"/>
</dbReference>
<sequence length="246" mass="27504">MNEKNSGGSESTRANGLITISFNEVPGKAVAVVFTGGCNFRCPWCQNRDLVLRPETLPLIPEEEILTAMEKRRGWLDGVAITGGEPTLQPDLRDFCGRVKERGFQVALETNGSNPGVLEDLIRRGLVDYISMDVKAPLTPERYRVLTGVDSDAVFNRVLESIELIRGSPVDYEFRTTLVPELLSPDDIVQIAGYLRGAKKYAIQQYVPHSTVDPSFEQKAPWTREAIERTRRAVSGMFKSFEVRNI</sequence>
<proteinExistence type="predicted"/>
<evidence type="ECO:0000256" key="4">
    <source>
        <dbReference type="ARBA" id="ARBA00022723"/>
    </source>
</evidence>
<keyword evidence="6" id="KW-0411">Iron-sulfur</keyword>
<keyword evidence="2" id="KW-0004">4Fe-4S</keyword>
<comment type="caution">
    <text evidence="8">The sequence shown here is derived from an EMBL/GenBank/DDBJ whole genome shotgun (WGS) entry which is preliminary data.</text>
</comment>
<dbReference type="GO" id="GO:0046872">
    <property type="term" value="F:metal ion binding"/>
    <property type="evidence" value="ECO:0007669"/>
    <property type="project" value="UniProtKB-KW"/>
</dbReference>
<protein>
    <recommendedName>
        <fullName evidence="7">Radical SAM core domain-containing protein</fullName>
    </recommendedName>
</protein>
<name>A0A147JWN6_HADYE</name>
<evidence type="ECO:0000259" key="7">
    <source>
        <dbReference type="PROSITE" id="PS51918"/>
    </source>
</evidence>
<evidence type="ECO:0000256" key="5">
    <source>
        <dbReference type="ARBA" id="ARBA00023004"/>
    </source>
</evidence>
<evidence type="ECO:0000313" key="9">
    <source>
        <dbReference type="Proteomes" id="UP000074294"/>
    </source>
</evidence>
<dbReference type="EMBL" id="LQMQ01000032">
    <property type="protein sequence ID" value="KUO40905.1"/>
    <property type="molecule type" value="Genomic_DNA"/>
</dbReference>
<feature type="domain" description="Radical SAM core" evidence="7">
    <location>
        <begin position="24"/>
        <end position="237"/>
    </location>
</feature>
<evidence type="ECO:0000256" key="3">
    <source>
        <dbReference type="ARBA" id="ARBA00022691"/>
    </source>
</evidence>
<dbReference type="InterPro" id="IPR034457">
    <property type="entry name" value="Organic_radical-activating"/>
</dbReference>